<dbReference type="SUPFAM" id="SSF88723">
    <property type="entry name" value="PIN domain-like"/>
    <property type="match status" value="1"/>
</dbReference>
<organism evidence="2 3">
    <name type="scientific">Synoicihabitans lomoniglobus</name>
    <dbReference type="NCBI Taxonomy" id="2909285"/>
    <lineage>
        <taxon>Bacteria</taxon>
        <taxon>Pseudomonadati</taxon>
        <taxon>Verrucomicrobiota</taxon>
        <taxon>Opitutia</taxon>
        <taxon>Opitutales</taxon>
        <taxon>Opitutaceae</taxon>
        <taxon>Synoicihabitans</taxon>
    </lineage>
</organism>
<name>A0AAE9ZVZ3_9BACT</name>
<proteinExistence type="predicted"/>
<keyword evidence="3" id="KW-1185">Reference proteome</keyword>
<evidence type="ECO:0000259" key="1">
    <source>
        <dbReference type="Pfam" id="PF01850"/>
    </source>
</evidence>
<dbReference type="CDD" id="cd18692">
    <property type="entry name" value="PIN_VapC-like"/>
    <property type="match status" value="1"/>
</dbReference>
<feature type="domain" description="PIN" evidence="1">
    <location>
        <begin position="4"/>
        <end position="118"/>
    </location>
</feature>
<dbReference type="Proteomes" id="UP001218638">
    <property type="component" value="Chromosome"/>
</dbReference>
<dbReference type="AlphaFoldDB" id="A0AAE9ZVZ3"/>
<evidence type="ECO:0000313" key="3">
    <source>
        <dbReference type="Proteomes" id="UP001218638"/>
    </source>
</evidence>
<dbReference type="Pfam" id="PF01850">
    <property type="entry name" value="PIN"/>
    <property type="match status" value="1"/>
</dbReference>
<protein>
    <submittedName>
        <fullName evidence="2">PIN domain-containing protein</fullName>
    </submittedName>
</protein>
<accession>A0AAE9ZVZ3</accession>
<dbReference type="InterPro" id="IPR002716">
    <property type="entry name" value="PIN_dom"/>
</dbReference>
<dbReference type="EMBL" id="CP119075">
    <property type="protein sequence ID" value="WED64179.1"/>
    <property type="molecule type" value="Genomic_DNA"/>
</dbReference>
<dbReference type="InterPro" id="IPR029060">
    <property type="entry name" value="PIN-like_dom_sf"/>
</dbReference>
<dbReference type="RefSeq" id="WP_330931157.1">
    <property type="nucleotide sequence ID" value="NZ_CP119075.1"/>
</dbReference>
<sequence length="135" mass="15218">MSEFLDTNVFVYSVSVDPADAPKRDTALELLGEADIHLSIQVVQEFINTCLKKARLGQPPQALERTVRQLLTYPCQQPGPDSILRALEIRQRFQTSYWDAAIIAAAQELGCHTLYSEDLNHGQDYDGLKVINPFR</sequence>
<evidence type="ECO:0000313" key="2">
    <source>
        <dbReference type="EMBL" id="WED64179.1"/>
    </source>
</evidence>
<reference evidence="2" key="1">
    <citation type="submission" date="2023-03" db="EMBL/GenBank/DDBJ databases">
        <title>Lomoglobus Profundus gen. nov., sp. nov., a novel member of the phylum Verrucomicrobia, isolated from deep-marine sediment of South China Sea.</title>
        <authorList>
            <person name="Ahmad T."/>
            <person name="Ishaq S.E."/>
            <person name="Wang F."/>
        </authorList>
    </citation>
    <scope>NUCLEOTIDE SEQUENCE</scope>
    <source>
        <strain evidence="2">LMO-M01</strain>
    </source>
</reference>
<dbReference type="KEGG" id="slom:PXH66_17725"/>
<dbReference type="Gene3D" id="3.40.50.1010">
    <property type="entry name" value="5'-nuclease"/>
    <property type="match status" value="1"/>
</dbReference>
<gene>
    <name evidence="2" type="ORF">PXH66_17725</name>
</gene>